<dbReference type="EMBL" id="SRLO01000513">
    <property type="protein sequence ID" value="TNN53552.1"/>
    <property type="molecule type" value="Genomic_DNA"/>
</dbReference>
<proteinExistence type="predicted"/>
<organism evidence="1 2">
    <name type="scientific">Liparis tanakae</name>
    <name type="common">Tanaka's snailfish</name>
    <dbReference type="NCBI Taxonomy" id="230148"/>
    <lineage>
        <taxon>Eukaryota</taxon>
        <taxon>Metazoa</taxon>
        <taxon>Chordata</taxon>
        <taxon>Craniata</taxon>
        <taxon>Vertebrata</taxon>
        <taxon>Euteleostomi</taxon>
        <taxon>Actinopterygii</taxon>
        <taxon>Neopterygii</taxon>
        <taxon>Teleostei</taxon>
        <taxon>Neoteleostei</taxon>
        <taxon>Acanthomorphata</taxon>
        <taxon>Eupercaria</taxon>
        <taxon>Perciformes</taxon>
        <taxon>Cottioidei</taxon>
        <taxon>Cottales</taxon>
        <taxon>Liparidae</taxon>
        <taxon>Liparis</taxon>
    </lineage>
</organism>
<sequence>METNKGFLAGLKPSAPRQKKHSEILHFAASDAFHFGLSPLPGQCPPANVELISQENGDKGVMDSSINLSLGISRPTLANRGGDAALTLLR</sequence>
<dbReference type="AlphaFoldDB" id="A0A4Z2GLN4"/>
<evidence type="ECO:0000313" key="2">
    <source>
        <dbReference type="Proteomes" id="UP000314294"/>
    </source>
</evidence>
<accession>A0A4Z2GLN4</accession>
<protein>
    <submittedName>
        <fullName evidence="1">Uncharacterized protein</fullName>
    </submittedName>
</protein>
<gene>
    <name evidence="1" type="ORF">EYF80_036252</name>
</gene>
<reference evidence="1 2" key="1">
    <citation type="submission" date="2019-03" db="EMBL/GenBank/DDBJ databases">
        <title>First draft genome of Liparis tanakae, snailfish: a comprehensive survey of snailfish specific genes.</title>
        <authorList>
            <person name="Kim W."/>
            <person name="Song I."/>
            <person name="Jeong J.-H."/>
            <person name="Kim D."/>
            <person name="Kim S."/>
            <person name="Ryu S."/>
            <person name="Song J.Y."/>
            <person name="Lee S.K."/>
        </authorList>
    </citation>
    <scope>NUCLEOTIDE SEQUENCE [LARGE SCALE GENOMIC DNA]</scope>
    <source>
        <tissue evidence="1">Muscle</tissue>
    </source>
</reference>
<evidence type="ECO:0000313" key="1">
    <source>
        <dbReference type="EMBL" id="TNN53552.1"/>
    </source>
</evidence>
<comment type="caution">
    <text evidence="1">The sequence shown here is derived from an EMBL/GenBank/DDBJ whole genome shotgun (WGS) entry which is preliminary data.</text>
</comment>
<dbReference type="Proteomes" id="UP000314294">
    <property type="component" value="Unassembled WGS sequence"/>
</dbReference>
<keyword evidence="2" id="KW-1185">Reference proteome</keyword>
<name>A0A4Z2GLN4_9TELE</name>